<dbReference type="Proteomes" id="UP001499988">
    <property type="component" value="Unassembled WGS sequence"/>
</dbReference>
<evidence type="ECO:0000259" key="6">
    <source>
        <dbReference type="PROSITE" id="PS51898"/>
    </source>
</evidence>
<evidence type="ECO:0000256" key="4">
    <source>
        <dbReference type="ARBA" id="ARBA00023172"/>
    </source>
</evidence>
<comment type="caution">
    <text evidence="8">The sequence shown here is derived from an EMBL/GenBank/DDBJ whole genome shotgun (WGS) entry which is preliminary data.</text>
</comment>
<feature type="domain" description="Tyr recombinase" evidence="6">
    <location>
        <begin position="199"/>
        <end position="397"/>
    </location>
</feature>
<dbReference type="InterPro" id="IPR025166">
    <property type="entry name" value="Integrase_DNA_bind_dom"/>
</dbReference>
<keyword evidence="2" id="KW-0229">DNA integration</keyword>
<keyword evidence="4" id="KW-0233">DNA recombination</keyword>
<name>A0ABP9F536_9GAMM</name>
<dbReference type="Pfam" id="PF22022">
    <property type="entry name" value="Phage_int_M"/>
    <property type="match status" value="1"/>
</dbReference>
<dbReference type="PROSITE" id="PS51898">
    <property type="entry name" value="TYR_RECOMBINASE"/>
    <property type="match status" value="1"/>
</dbReference>
<dbReference type="CDD" id="cd00801">
    <property type="entry name" value="INT_P4_C"/>
    <property type="match status" value="1"/>
</dbReference>
<dbReference type="RefSeq" id="WP_345336193.1">
    <property type="nucleotide sequence ID" value="NZ_BAABJZ010000093.1"/>
</dbReference>
<dbReference type="InterPro" id="IPR010998">
    <property type="entry name" value="Integrase_recombinase_N"/>
</dbReference>
<keyword evidence="9" id="KW-1185">Reference proteome</keyword>
<dbReference type="Pfam" id="PF00589">
    <property type="entry name" value="Phage_integrase"/>
    <property type="match status" value="1"/>
</dbReference>
<dbReference type="InterPro" id="IPR038488">
    <property type="entry name" value="Integrase_DNA-bd_sf"/>
</dbReference>
<dbReference type="InterPro" id="IPR050808">
    <property type="entry name" value="Phage_Integrase"/>
</dbReference>
<dbReference type="Gene3D" id="3.30.160.390">
    <property type="entry name" value="Integrase, DNA-binding domain"/>
    <property type="match status" value="1"/>
</dbReference>
<proteinExistence type="inferred from homology"/>
<dbReference type="EMBL" id="BAABJZ010000093">
    <property type="protein sequence ID" value="GAA4894406.1"/>
    <property type="molecule type" value="Genomic_DNA"/>
</dbReference>
<dbReference type="InterPro" id="IPR011010">
    <property type="entry name" value="DNA_brk_join_enz"/>
</dbReference>
<dbReference type="InterPro" id="IPR002104">
    <property type="entry name" value="Integrase_catalytic"/>
</dbReference>
<protein>
    <submittedName>
        <fullName evidence="8">Tyrosine-type recombinase/integrase</fullName>
    </submittedName>
</protein>
<dbReference type="InterPro" id="IPR053876">
    <property type="entry name" value="Phage_int_M"/>
</dbReference>
<dbReference type="InterPro" id="IPR013762">
    <property type="entry name" value="Integrase-like_cat_sf"/>
</dbReference>
<evidence type="ECO:0000256" key="5">
    <source>
        <dbReference type="PROSITE-ProRule" id="PRU01248"/>
    </source>
</evidence>
<evidence type="ECO:0000259" key="7">
    <source>
        <dbReference type="PROSITE" id="PS51900"/>
    </source>
</evidence>
<dbReference type="PROSITE" id="PS51900">
    <property type="entry name" value="CB"/>
    <property type="match status" value="1"/>
</dbReference>
<dbReference type="InterPro" id="IPR044068">
    <property type="entry name" value="CB"/>
</dbReference>
<evidence type="ECO:0000256" key="2">
    <source>
        <dbReference type="ARBA" id="ARBA00022908"/>
    </source>
</evidence>
<evidence type="ECO:0000256" key="3">
    <source>
        <dbReference type="ARBA" id="ARBA00023125"/>
    </source>
</evidence>
<comment type="similarity">
    <text evidence="1">Belongs to the 'phage' integrase family.</text>
</comment>
<gene>
    <name evidence="8" type="ORF">GCM10023333_29380</name>
</gene>
<dbReference type="SUPFAM" id="SSF56349">
    <property type="entry name" value="DNA breaking-rejoining enzymes"/>
    <property type="match status" value="1"/>
</dbReference>
<dbReference type="PANTHER" id="PTHR30629">
    <property type="entry name" value="PROPHAGE INTEGRASE"/>
    <property type="match status" value="1"/>
</dbReference>
<organism evidence="8 9">
    <name type="scientific">Ferrimonas pelagia</name>
    <dbReference type="NCBI Taxonomy" id="1177826"/>
    <lineage>
        <taxon>Bacteria</taxon>
        <taxon>Pseudomonadati</taxon>
        <taxon>Pseudomonadota</taxon>
        <taxon>Gammaproteobacteria</taxon>
        <taxon>Alteromonadales</taxon>
        <taxon>Ferrimonadaceae</taxon>
        <taxon>Ferrimonas</taxon>
    </lineage>
</organism>
<dbReference type="PANTHER" id="PTHR30629:SF2">
    <property type="entry name" value="PROPHAGE INTEGRASE INTS-RELATED"/>
    <property type="match status" value="1"/>
</dbReference>
<dbReference type="Gene3D" id="1.10.150.130">
    <property type="match status" value="1"/>
</dbReference>
<reference evidence="9" key="1">
    <citation type="journal article" date="2019" name="Int. J. Syst. Evol. Microbiol.">
        <title>The Global Catalogue of Microorganisms (GCM) 10K type strain sequencing project: providing services to taxonomists for standard genome sequencing and annotation.</title>
        <authorList>
            <consortium name="The Broad Institute Genomics Platform"/>
            <consortium name="The Broad Institute Genome Sequencing Center for Infectious Disease"/>
            <person name="Wu L."/>
            <person name="Ma J."/>
        </authorList>
    </citation>
    <scope>NUCLEOTIDE SEQUENCE [LARGE SCALE GENOMIC DNA]</scope>
    <source>
        <strain evidence="9">JCM 18401</strain>
    </source>
</reference>
<feature type="domain" description="Core-binding (CB)" evidence="7">
    <location>
        <begin position="96"/>
        <end position="175"/>
    </location>
</feature>
<dbReference type="Pfam" id="PF13356">
    <property type="entry name" value="Arm-DNA-bind_3"/>
    <property type="match status" value="1"/>
</dbReference>
<evidence type="ECO:0000256" key="1">
    <source>
        <dbReference type="ARBA" id="ARBA00008857"/>
    </source>
</evidence>
<keyword evidence="3 5" id="KW-0238">DNA-binding</keyword>
<sequence>MKDSQLKKLLSNRVIGRHAVGRSVYFRVSAEGSGFWIFRYTLNGKRREITIGRYGKRADCIGLDEAHDRAAKARIDVRQGKDPALTNPYTAIRAFETLDSVFDEWIAIKAQHIQTPSIPTRIYKKELKPALGDRNPNDITPHELLKVLQKITQSGRPTISNDALSIARQIFDHAMIMGLCERNPASCLREMHAGGKEESRTRALGVTELEKVFRVLRTNKDRFTRDNYIAFCLLLTLGVRKRELIEAKWEEFDLELGIWSLPATRNKSKKAFRVAIPNQVRPMLNELKVKSYDSEYLFPSRRSGKYGHISSSTLNHALAKLFGKQCSKGFRPEINVMAKEDIEHFTIHDLRRSCRTLLASINVPPHVAERVLNHSQGRIIETYDKHDYIEERRSAQESLTDLLLTSAKM</sequence>
<accession>A0ABP9F536</accession>
<evidence type="ECO:0000313" key="9">
    <source>
        <dbReference type="Proteomes" id="UP001499988"/>
    </source>
</evidence>
<evidence type="ECO:0000313" key="8">
    <source>
        <dbReference type="EMBL" id="GAA4894406.1"/>
    </source>
</evidence>
<dbReference type="Gene3D" id="1.10.443.10">
    <property type="entry name" value="Intergrase catalytic core"/>
    <property type="match status" value="1"/>
</dbReference>